<feature type="transmembrane region" description="Helical" evidence="8">
    <location>
        <begin position="430"/>
        <end position="452"/>
    </location>
</feature>
<evidence type="ECO:0000256" key="5">
    <source>
        <dbReference type="ARBA" id="ARBA00022989"/>
    </source>
</evidence>
<dbReference type="GO" id="GO:0005886">
    <property type="term" value="C:plasma membrane"/>
    <property type="evidence" value="ECO:0007669"/>
    <property type="project" value="UniProtKB-SubCell"/>
</dbReference>
<evidence type="ECO:0000313" key="10">
    <source>
        <dbReference type="Proteomes" id="UP000431533"/>
    </source>
</evidence>
<feature type="transmembrane region" description="Helical" evidence="8">
    <location>
        <begin position="381"/>
        <end position="410"/>
    </location>
</feature>
<gene>
    <name evidence="9" type="ORF">LHYA1_G005857</name>
</gene>
<dbReference type="AlphaFoldDB" id="A0A8H8TZF3"/>
<dbReference type="EMBL" id="QGMH01000113">
    <property type="protein sequence ID" value="TVY24911.1"/>
    <property type="molecule type" value="Genomic_DNA"/>
</dbReference>
<feature type="transmembrane region" description="Helical" evidence="8">
    <location>
        <begin position="464"/>
        <end position="483"/>
    </location>
</feature>
<feature type="compositionally biased region" description="Polar residues" evidence="7">
    <location>
        <begin position="581"/>
        <end position="596"/>
    </location>
</feature>
<evidence type="ECO:0000256" key="1">
    <source>
        <dbReference type="ARBA" id="ARBA00004651"/>
    </source>
</evidence>
<dbReference type="RefSeq" id="XP_031003699.1">
    <property type="nucleotide sequence ID" value="XM_031150801.1"/>
</dbReference>
<proteinExistence type="predicted"/>
<protein>
    <submittedName>
        <fullName evidence="9">Uncharacterized protein</fullName>
    </submittedName>
</protein>
<evidence type="ECO:0000256" key="8">
    <source>
        <dbReference type="SAM" id="Phobius"/>
    </source>
</evidence>
<evidence type="ECO:0000256" key="4">
    <source>
        <dbReference type="ARBA" id="ARBA00022692"/>
    </source>
</evidence>
<feature type="transmembrane region" description="Helical" evidence="8">
    <location>
        <begin position="159"/>
        <end position="179"/>
    </location>
</feature>
<feature type="region of interest" description="Disordered" evidence="7">
    <location>
        <begin position="534"/>
        <end position="647"/>
    </location>
</feature>
<feature type="transmembrane region" description="Helical" evidence="8">
    <location>
        <begin position="191"/>
        <end position="214"/>
    </location>
</feature>
<dbReference type="Proteomes" id="UP000431533">
    <property type="component" value="Unassembled WGS sequence"/>
</dbReference>
<keyword evidence="2" id="KW-0813">Transport</keyword>
<evidence type="ECO:0000256" key="6">
    <source>
        <dbReference type="ARBA" id="ARBA00023136"/>
    </source>
</evidence>
<feature type="transmembrane region" description="Helical" evidence="8">
    <location>
        <begin position="124"/>
        <end position="147"/>
    </location>
</feature>
<organism evidence="9 10">
    <name type="scientific">Lachnellula hyalina</name>
    <dbReference type="NCBI Taxonomy" id="1316788"/>
    <lineage>
        <taxon>Eukaryota</taxon>
        <taxon>Fungi</taxon>
        <taxon>Dikarya</taxon>
        <taxon>Ascomycota</taxon>
        <taxon>Pezizomycotina</taxon>
        <taxon>Leotiomycetes</taxon>
        <taxon>Helotiales</taxon>
        <taxon>Lachnaceae</taxon>
        <taxon>Lachnellula</taxon>
    </lineage>
</organism>
<sequence length="647" mass="72648">MTYTVNRYLFQDPDVEEGQEFQGKEPQSTWQHFKAALWWCDRNRYSGALIFNFGAFLLPALYETISKSWVAAINPSEVVITDVYVYIIALASVLNDGLPRAAWSLIGDNKTRTIQSRISLSYTLILVQVFFGSLLCLVLIVMANQLADTFVKNADRKTAVTYVRISSVAALSSAMETAVSNSTRALDRPDVPFLLNLIKFIITGILDAIIISRARAGDHTSVTNHALVRMTCNLVSAACGLGYFRWIVRRMKFPLKEQDDALSQARPCLAALILLVRHGIWTFGESMVRNSLYLWLVHSIIRIGKDYAIAWGVFNTMRGGLLMVPLQALEASTLTFIGHAWGVWRSKSLKSQTEAEAGLGEGKTTPIEKPPNKPEAELKDIFYVINAAWASCSTGFAVEIFLFFLFFWAAKDYAFYLSESHSVAEIVQNMWRTMDWCYIFYGISSQLAAILIATSPRFFFAQSLVANILWMLPWAIVCSKITMSEDNAWTYHGIAVGGSLLANFVTVLMTCVLWAWMLTRGWVSLLPVTRDVEDEEAKKTTRMEQEQARKQKKTDKETAREVKREARRTAKYGNDAKNIRAVQSNPTTTLEPPSNRSWDEVGVNMEGTSHPEPAISETETSEPEVSDLGTLHSEASRSQTHVSKPPW</sequence>
<comment type="subcellular location">
    <subcellularLocation>
        <location evidence="1">Cell membrane</location>
        <topology evidence="1">Multi-pass membrane protein</topology>
    </subcellularLocation>
</comment>
<accession>A0A8H8TZF3</accession>
<keyword evidence="6 8" id="KW-0472">Membrane</keyword>
<feature type="transmembrane region" description="Helical" evidence="8">
    <location>
        <begin position="489"/>
        <end position="516"/>
    </location>
</feature>
<comment type="caution">
    <text evidence="9">The sequence shown here is derived from an EMBL/GenBank/DDBJ whole genome shotgun (WGS) entry which is preliminary data.</text>
</comment>
<keyword evidence="4 8" id="KW-0812">Transmembrane</keyword>
<keyword evidence="3" id="KW-1003">Cell membrane</keyword>
<evidence type="ECO:0000313" key="9">
    <source>
        <dbReference type="EMBL" id="TVY24911.1"/>
    </source>
</evidence>
<keyword evidence="10" id="KW-1185">Reference proteome</keyword>
<dbReference type="PANTHER" id="PTHR43549:SF2">
    <property type="entry name" value="MULTIDRUG RESISTANCE PROTEIN NORM-RELATED"/>
    <property type="match status" value="1"/>
</dbReference>
<name>A0A8H8TZF3_9HELO</name>
<evidence type="ECO:0000256" key="2">
    <source>
        <dbReference type="ARBA" id="ARBA00022448"/>
    </source>
</evidence>
<dbReference type="GeneID" id="41986055"/>
<dbReference type="InterPro" id="IPR052031">
    <property type="entry name" value="Membrane_Transporter-Flippase"/>
</dbReference>
<evidence type="ECO:0000256" key="7">
    <source>
        <dbReference type="SAM" id="MobiDB-lite"/>
    </source>
</evidence>
<feature type="compositionally biased region" description="Basic and acidic residues" evidence="7">
    <location>
        <begin position="536"/>
        <end position="568"/>
    </location>
</feature>
<feature type="compositionally biased region" description="Polar residues" evidence="7">
    <location>
        <begin position="636"/>
        <end position="647"/>
    </location>
</feature>
<dbReference type="PANTHER" id="PTHR43549">
    <property type="entry name" value="MULTIDRUG RESISTANCE PROTEIN YPNP-RELATED"/>
    <property type="match status" value="1"/>
</dbReference>
<evidence type="ECO:0000256" key="3">
    <source>
        <dbReference type="ARBA" id="ARBA00022475"/>
    </source>
</evidence>
<feature type="transmembrane region" description="Helical" evidence="8">
    <location>
        <begin position="226"/>
        <end position="248"/>
    </location>
</feature>
<reference evidence="9 10" key="1">
    <citation type="submission" date="2018-05" db="EMBL/GenBank/DDBJ databases">
        <title>Genome sequencing and assembly of the regulated plant pathogen Lachnellula willkommii and related sister species for the development of diagnostic species identification markers.</title>
        <authorList>
            <person name="Giroux E."/>
            <person name="Bilodeau G."/>
        </authorList>
    </citation>
    <scope>NUCLEOTIDE SEQUENCE [LARGE SCALE GENOMIC DNA]</scope>
    <source>
        <strain evidence="9 10">CBS 185.66</strain>
    </source>
</reference>
<dbReference type="OrthoDB" id="2119662at2759"/>
<keyword evidence="5 8" id="KW-1133">Transmembrane helix</keyword>